<feature type="transmembrane region" description="Helical" evidence="1">
    <location>
        <begin position="76"/>
        <end position="93"/>
    </location>
</feature>
<keyword evidence="1" id="KW-0812">Transmembrane</keyword>
<feature type="transmembrane region" description="Helical" evidence="1">
    <location>
        <begin position="21"/>
        <end position="40"/>
    </location>
</feature>
<organism evidence="2 3">
    <name type="scientific">Candidatus Harrisonbacteria bacterium CG10_big_fil_rev_8_21_14_0_10_45_28</name>
    <dbReference type="NCBI Taxonomy" id="1974586"/>
    <lineage>
        <taxon>Bacteria</taxon>
        <taxon>Candidatus Harrisoniibacteriota</taxon>
    </lineage>
</organism>
<evidence type="ECO:0000256" key="1">
    <source>
        <dbReference type="SAM" id="Phobius"/>
    </source>
</evidence>
<gene>
    <name evidence="2" type="ORF">COU10_02230</name>
</gene>
<protein>
    <submittedName>
        <fullName evidence="2">Uncharacterized protein</fullName>
    </submittedName>
</protein>
<evidence type="ECO:0000313" key="2">
    <source>
        <dbReference type="EMBL" id="PIR87887.1"/>
    </source>
</evidence>
<dbReference type="Proteomes" id="UP000230903">
    <property type="component" value="Unassembled WGS sequence"/>
</dbReference>
<evidence type="ECO:0000313" key="3">
    <source>
        <dbReference type="Proteomes" id="UP000230903"/>
    </source>
</evidence>
<name>A0A2H0UN89_9BACT</name>
<proteinExistence type="predicted"/>
<dbReference type="AlphaFoldDB" id="A0A2H0UN89"/>
<keyword evidence="1" id="KW-1133">Transmembrane helix</keyword>
<reference evidence="3" key="1">
    <citation type="submission" date="2017-09" db="EMBL/GenBank/DDBJ databases">
        <title>Depth-based differentiation of microbial function through sediment-hosted aquifers and enrichment of novel symbionts in the deep terrestrial subsurface.</title>
        <authorList>
            <person name="Probst A.J."/>
            <person name="Ladd B."/>
            <person name="Jarett J.K."/>
            <person name="Geller-Mcgrath D.E."/>
            <person name="Sieber C.M.K."/>
            <person name="Emerson J.B."/>
            <person name="Anantharaman K."/>
            <person name="Thomas B.C."/>
            <person name="Malmstrom R."/>
            <person name="Stieglmeier M."/>
            <person name="Klingl A."/>
            <person name="Woyke T."/>
            <person name="Ryan C.M."/>
            <person name="Banfield J.F."/>
        </authorList>
    </citation>
    <scope>NUCLEOTIDE SEQUENCE [LARGE SCALE GENOMIC DNA]</scope>
</reference>
<sequence length="97" mass="10794">MKKTIKKIFRDIRRFLAGLSGGERVVFLIVWTLIVLRVMFPIKHMPNGYVVYLDPILESGICVEESVGCDVDVSRTFTAAGVLGLTALGVGILKRRE</sequence>
<accession>A0A2H0UN89</accession>
<keyword evidence="1" id="KW-0472">Membrane</keyword>
<comment type="caution">
    <text evidence="2">The sequence shown here is derived from an EMBL/GenBank/DDBJ whole genome shotgun (WGS) entry which is preliminary data.</text>
</comment>
<dbReference type="EMBL" id="PFBC01000035">
    <property type="protein sequence ID" value="PIR87887.1"/>
    <property type="molecule type" value="Genomic_DNA"/>
</dbReference>